<evidence type="ECO:0000313" key="4">
    <source>
        <dbReference type="Proteomes" id="UP000282454"/>
    </source>
</evidence>
<dbReference type="EMBL" id="RCDD01000002">
    <property type="protein sequence ID" value="RLK59002.1"/>
    <property type="molecule type" value="Genomic_DNA"/>
</dbReference>
<keyword evidence="4" id="KW-1185">Reference proteome</keyword>
<evidence type="ECO:0000256" key="1">
    <source>
        <dbReference type="SAM" id="MobiDB-lite"/>
    </source>
</evidence>
<sequence>MAHDPAARRPLRLLAVAGALAMLPLLAACGDDDDDDDDDDDSMRSQSRPAAVLVIAD</sequence>
<dbReference type="Proteomes" id="UP000282454">
    <property type="component" value="Unassembled WGS sequence"/>
</dbReference>
<feature type="region of interest" description="Disordered" evidence="1">
    <location>
        <begin position="30"/>
        <end position="50"/>
    </location>
</feature>
<organism evidence="3 4">
    <name type="scientific">Actinokineospora cianjurensis</name>
    <dbReference type="NCBI Taxonomy" id="585224"/>
    <lineage>
        <taxon>Bacteria</taxon>
        <taxon>Bacillati</taxon>
        <taxon>Actinomycetota</taxon>
        <taxon>Actinomycetes</taxon>
        <taxon>Pseudonocardiales</taxon>
        <taxon>Pseudonocardiaceae</taxon>
        <taxon>Actinokineospora</taxon>
    </lineage>
</organism>
<feature type="signal peptide" evidence="2">
    <location>
        <begin position="1"/>
        <end position="27"/>
    </location>
</feature>
<reference evidence="3 4" key="1">
    <citation type="submission" date="2018-10" db="EMBL/GenBank/DDBJ databases">
        <title>Genomic Encyclopedia of Archaeal and Bacterial Type Strains, Phase II (KMG-II): from individual species to whole genera.</title>
        <authorList>
            <person name="Goeker M."/>
        </authorList>
    </citation>
    <scope>NUCLEOTIDE SEQUENCE [LARGE SCALE GENOMIC DNA]</scope>
    <source>
        <strain evidence="3 4">DSM 45657</strain>
    </source>
</reference>
<dbReference type="RefSeq" id="WP_170224419.1">
    <property type="nucleotide sequence ID" value="NZ_RCDD01000002.1"/>
</dbReference>
<keyword evidence="2" id="KW-0732">Signal</keyword>
<gene>
    <name evidence="3" type="ORF">CLV68_3484</name>
</gene>
<name>A0A421B3K1_9PSEU</name>
<protein>
    <submittedName>
        <fullName evidence="3">Uncharacterized protein</fullName>
    </submittedName>
</protein>
<evidence type="ECO:0000256" key="2">
    <source>
        <dbReference type="SAM" id="SignalP"/>
    </source>
</evidence>
<evidence type="ECO:0000313" key="3">
    <source>
        <dbReference type="EMBL" id="RLK59002.1"/>
    </source>
</evidence>
<dbReference type="AlphaFoldDB" id="A0A421B3K1"/>
<feature type="compositionally biased region" description="Acidic residues" evidence="1">
    <location>
        <begin position="30"/>
        <end position="41"/>
    </location>
</feature>
<accession>A0A421B3K1</accession>
<feature type="chain" id="PRO_5039708692" evidence="2">
    <location>
        <begin position="28"/>
        <end position="57"/>
    </location>
</feature>
<comment type="caution">
    <text evidence="3">The sequence shown here is derived from an EMBL/GenBank/DDBJ whole genome shotgun (WGS) entry which is preliminary data.</text>
</comment>
<proteinExistence type="predicted"/>